<dbReference type="GO" id="GO:0016787">
    <property type="term" value="F:hydrolase activity"/>
    <property type="evidence" value="ECO:0007669"/>
    <property type="project" value="UniProtKB-KW"/>
</dbReference>
<dbReference type="SUPFAM" id="SSF53474">
    <property type="entry name" value="alpha/beta-Hydrolases"/>
    <property type="match status" value="1"/>
</dbReference>
<dbReference type="Gene3D" id="3.40.50.1820">
    <property type="entry name" value="alpha/beta hydrolase"/>
    <property type="match status" value="1"/>
</dbReference>
<feature type="domain" description="AB hydrolase-1" evidence="1">
    <location>
        <begin position="32"/>
        <end position="255"/>
    </location>
</feature>
<dbReference type="PANTHER" id="PTHR43689:SF8">
    <property type="entry name" value="ALPHA_BETA-HYDROLASES SUPERFAMILY PROTEIN"/>
    <property type="match status" value="1"/>
</dbReference>
<dbReference type="InterPro" id="IPR000073">
    <property type="entry name" value="AB_hydrolase_1"/>
</dbReference>
<gene>
    <name evidence="2" type="ORF">ACFOFO_06465</name>
</gene>
<protein>
    <submittedName>
        <fullName evidence="2">Alpha/beta fold hydrolase</fullName>
    </submittedName>
</protein>
<evidence type="ECO:0000259" key="1">
    <source>
        <dbReference type="Pfam" id="PF12697"/>
    </source>
</evidence>
<comment type="caution">
    <text evidence="2">The sequence shown here is derived from an EMBL/GenBank/DDBJ whole genome shotgun (WGS) entry which is preliminary data.</text>
</comment>
<dbReference type="Pfam" id="PF12697">
    <property type="entry name" value="Abhydrolase_6"/>
    <property type="match status" value="1"/>
</dbReference>
<proteinExistence type="predicted"/>
<evidence type="ECO:0000313" key="3">
    <source>
        <dbReference type="Proteomes" id="UP001595530"/>
    </source>
</evidence>
<name>A0ABV7EXU7_9BURK</name>
<dbReference type="InterPro" id="IPR029058">
    <property type="entry name" value="AB_hydrolase_fold"/>
</dbReference>
<keyword evidence="2" id="KW-0378">Hydrolase</keyword>
<keyword evidence="3" id="KW-1185">Reference proteome</keyword>
<sequence length="271" mass="29849">MAVQVAVVPFNQRTIRLEYQWLNAEMTDAPLIVFLHEGLGSLSMWKNYPQQLCDTAQCRGLVYSRYGYGNSTPRPHDEKWPVDYMQQQALDVLPALLQAVGVDAAADKPWLFGHSDGASIALIYAASYPAALAGAIVLAPHVFVEDISIHGIEQARAAYLQTDLQQRLARYHADPDSAFWGWNDIWLAPDFRGWNIETLLPEIRCPVLALQGYDDEYGTMAQLDGIARRVPQAELLKLAACGHSPQRDQGAAVTAAATAFMARHSATAGAR</sequence>
<dbReference type="EMBL" id="JBHRTP010000018">
    <property type="protein sequence ID" value="MFC3107602.1"/>
    <property type="molecule type" value="Genomic_DNA"/>
</dbReference>
<reference evidence="3" key="1">
    <citation type="journal article" date="2019" name="Int. J. Syst. Evol. Microbiol.">
        <title>The Global Catalogue of Microorganisms (GCM) 10K type strain sequencing project: providing services to taxonomists for standard genome sequencing and annotation.</title>
        <authorList>
            <consortium name="The Broad Institute Genomics Platform"/>
            <consortium name="The Broad Institute Genome Sequencing Center for Infectious Disease"/>
            <person name="Wu L."/>
            <person name="Ma J."/>
        </authorList>
    </citation>
    <scope>NUCLEOTIDE SEQUENCE [LARGE SCALE GENOMIC DNA]</scope>
    <source>
        <strain evidence="3">KCTC 42986</strain>
    </source>
</reference>
<dbReference type="PANTHER" id="PTHR43689">
    <property type="entry name" value="HYDROLASE"/>
    <property type="match status" value="1"/>
</dbReference>
<evidence type="ECO:0000313" key="2">
    <source>
        <dbReference type="EMBL" id="MFC3107602.1"/>
    </source>
</evidence>
<accession>A0ABV7EXU7</accession>
<dbReference type="RefSeq" id="WP_390321717.1">
    <property type="nucleotide sequence ID" value="NZ_JBHRTP010000018.1"/>
</dbReference>
<dbReference type="Proteomes" id="UP001595530">
    <property type="component" value="Unassembled WGS sequence"/>
</dbReference>
<organism evidence="2 3">
    <name type="scientific">Undibacterium arcticum</name>
    <dbReference type="NCBI Taxonomy" id="1762892"/>
    <lineage>
        <taxon>Bacteria</taxon>
        <taxon>Pseudomonadati</taxon>
        <taxon>Pseudomonadota</taxon>
        <taxon>Betaproteobacteria</taxon>
        <taxon>Burkholderiales</taxon>
        <taxon>Oxalobacteraceae</taxon>
        <taxon>Undibacterium</taxon>
    </lineage>
</organism>